<evidence type="ECO:0000259" key="1">
    <source>
        <dbReference type="Pfam" id="PF01636"/>
    </source>
</evidence>
<dbReference type="Proteomes" id="UP000002212">
    <property type="component" value="Plasmid pROB02"/>
</dbReference>
<dbReference type="PANTHER" id="PTHR23020:SF41">
    <property type="entry name" value="AMINOGLYCOSIDE PHOSPHOTRANSFERASE DOMAIN-CONTAINING PROTEIN"/>
    <property type="match status" value="1"/>
</dbReference>
<proteinExistence type="predicted"/>
<dbReference type="InterPro" id="IPR002575">
    <property type="entry name" value="Aminoglycoside_PTrfase"/>
</dbReference>
<feature type="domain" description="Aminoglycoside phosphotransferase" evidence="1">
    <location>
        <begin position="28"/>
        <end position="274"/>
    </location>
</feature>
<protein>
    <recommendedName>
        <fullName evidence="1">Aminoglycoside phosphotransferase domain-containing protein</fullName>
    </recommendedName>
</protein>
<dbReference type="InterPro" id="IPR052961">
    <property type="entry name" value="Oxido-Kinase-like_Enzymes"/>
</dbReference>
<dbReference type="EMBL" id="AP011117">
    <property type="protein sequence ID" value="BAH47141.1"/>
    <property type="molecule type" value="Genomic_DNA"/>
</dbReference>
<gene>
    <name evidence="2" type="ordered locus">ROP_pROB02-01280</name>
</gene>
<name>C1BDT8_RHOOB</name>
<dbReference type="PANTHER" id="PTHR23020">
    <property type="entry name" value="UNCHARACTERIZED NUCLEAR HORMONE RECEPTOR-RELATED"/>
    <property type="match status" value="1"/>
</dbReference>
<sequence>MAGDIAEALRAGGSLPEGGNVEQCRALPLGAGQLADSYRVELTYTPGPSGPSSVFVKLPPSDTHSAATASRIGAFDRERFFYAELRPRLDIRTPRFLGSLPRGDGPPGLILQDLSSSTRPLDQLRDGTIEQVESVADQLAGLQAPFWDDEDAVGGTDRFYNRTEDHITGLAERYEQSWHRHRDTVGALLDPQQRQLIETFGHHCLSWASGIRGPRTLVHQDLRLDNLLWGDAGAWIVDWQTLAWTSPAWDLAFFLGTALDPDTRRRVEQRLLEAHVSALHDRGVQGWDIDTAEREHWRLSGSVLIAMVAALAFVQPTARGFEMFASLIHRGAQQALDHDLLSFI</sequence>
<dbReference type="KEGG" id="rop:ROP_pROB02-01280"/>
<reference evidence="2 3" key="1">
    <citation type="journal article" date="2005" name="J. Biosci. Bioeng.">
        <title>Isolation and characterization of benzene-tolerant Rhodococcus opacus strains.</title>
        <authorList>
            <person name="Na K.S."/>
            <person name="Kuroda A."/>
            <person name="Takiguchi N."/>
            <person name="Ikeda T."/>
            <person name="Ohtake H."/>
            <person name="Kato J."/>
        </authorList>
    </citation>
    <scope>NUCLEOTIDE SEQUENCE [LARGE SCALE GENOMIC DNA]</scope>
    <source>
        <strain evidence="2 3">B4</strain>
        <plasmid evidence="2">pROB02</plasmid>
    </source>
</reference>
<keyword evidence="2" id="KW-0614">Plasmid</keyword>
<reference evidence="2 3" key="2">
    <citation type="submission" date="2009-03" db="EMBL/GenBank/DDBJ databases">
        <title>Comparison of the complete genome sequences of Rhodococcus erythropolis PR4 and Rhodococcus opacus B4.</title>
        <authorList>
            <person name="Takarada H."/>
            <person name="Sekine M."/>
            <person name="Hosoyama A."/>
            <person name="Yamada R."/>
            <person name="Fujisawa T."/>
            <person name="Omata S."/>
            <person name="Shimizu A."/>
            <person name="Tsukatani N."/>
            <person name="Tanikawa S."/>
            <person name="Fujita N."/>
            <person name="Harayama S."/>
        </authorList>
    </citation>
    <scope>NUCLEOTIDE SEQUENCE [LARGE SCALE GENOMIC DNA]</scope>
    <source>
        <strain evidence="2 3">B4</strain>
        <plasmid evidence="2 3">pROB02</plasmid>
    </source>
</reference>
<dbReference type="Gene3D" id="3.90.1200.10">
    <property type="match status" value="1"/>
</dbReference>
<dbReference type="SUPFAM" id="SSF56112">
    <property type="entry name" value="Protein kinase-like (PK-like)"/>
    <property type="match status" value="1"/>
</dbReference>
<geneLocation type="plasmid" evidence="2 3">
    <name>pROB02</name>
</geneLocation>
<dbReference type="OrthoDB" id="115252at2"/>
<dbReference type="HOGENOM" id="CLU_061751_0_0_11"/>
<dbReference type="PATRIC" id="fig|632772.20.peg.8508"/>
<dbReference type="AlphaFoldDB" id="C1BDT8"/>
<accession>C1BDT8</accession>
<organism evidence="2 3">
    <name type="scientific">Rhodococcus opacus (strain B4)</name>
    <dbReference type="NCBI Taxonomy" id="632772"/>
    <lineage>
        <taxon>Bacteria</taxon>
        <taxon>Bacillati</taxon>
        <taxon>Actinomycetota</taxon>
        <taxon>Actinomycetes</taxon>
        <taxon>Mycobacteriales</taxon>
        <taxon>Nocardiaceae</taxon>
        <taxon>Rhodococcus</taxon>
    </lineage>
</organism>
<dbReference type="Pfam" id="PF01636">
    <property type="entry name" value="APH"/>
    <property type="match status" value="1"/>
</dbReference>
<dbReference type="InterPro" id="IPR011009">
    <property type="entry name" value="Kinase-like_dom_sf"/>
</dbReference>
<evidence type="ECO:0000313" key="2">
    <source>
        <dbReference type="EMBL" id="BAH47141.1"/>
    </source>
</evidence>
<evidence type="ECO:0000313" key="3">
    <source>
        <dbReference type="Proteomes" id="UP000002212"/>
    </source>
</evidence>